<dbReference type="GO" id="GO:0016706">
    <property type="term" value="F:2-oxoglutarate-dependent dioxygenase activity"/>
    <property type="evidence" value="ECO:0007669"/>
    <property type="project" value="UniProtKB-ARBA"/>
</dbReference>
<dbReference type="Proteomes" id="UP000217343">
    <property type="component" value="Chromosome"/>
</dbReference>
<name>A0A250JY59_9BACT</name>
<keyword evidence="1" id="KW-0223">Dioxygenase</keyword>
<dbReference type="RefSeq" id="WP_095959566.1">
    <property type="nucleotide sequence ID" value="NZ_CP022203.1"/>
</dbReference>
<dbReference type="Gene3D" id="2.60.120.620">
    <property type="entry name" value="q2cbj1_9rhob like domain"/>
    <property type="match status" value="1"/>
</dbReference>
<accession>A0A250JY59</accession>
<dbReference type="Pfam" id="PF05721">
    <property type="entry name" value="PhyH"/>
    <property type="match status" value="1"/>
</dbReference>
<organism evidence="1 2">
    <name type="scientific">Corallococcus macrosporus DSM 14697</name>
    <dbReference type="NCBI Taxonomy" id="1189310"/>
    <lineage>
        <taxon>Bacteria</taxon>
        <taxon>Pseudomonadati</taxon>
        <taxon>Myxococcota</taxon>
        <taxon>Myxococcia</taxon>
        <taxon>Myxococcales</taxon>
        <taxon>Cystobacterineae</taxon>
        <taxon>Myxococcaceae</taxon>
        <taxon>Corallococcus</taxon>
    </lineage>
</organism>
<proteinExistence type="predicted"/>
<dbReference type="InterPro" id="IPR008775">
    <property type="entry name" value="Phytyl_CoA_dOase-like"/>
</dbReference>
<dbReference type="OrthoDB" id="9798771at2"/>
<reference evidence="1 2" key="1">
    <citation type="submission" date="2017-06" db="EMBL/GenBank/DDBJ databases">
        <title>Sequencing and comparative analysis of myxobacterial genomes.</title>
        <authorList>
            <person name="Rupp O."/>
            <person name="Goesmann A."/>
            <person name="Sogaard-Andersen L."/>
        </authorList>
    </citation>
    <scope>NUCLEOTIDE SEQUENCE [LARGE SCALE GENOMIC DNA]</scope>
    <source>
        <strain evidence="1 2">DSM 14697</strain>
    </source>
</reference>
<keyword evidence="1" id="KW-0560">Oxidoreductase</keyword>
<dbReference type="EMBL" id="CP022203">
    <property type="protein sequence ID" value="ATB48799.1"/>
    <property type="molecule type" value="Genomic_DNA"/>
</dbReference>
<evidence type="ECO:0000313" key="2">
    <source>
        <dbReference type="Proteomes" id="UP000217343"/>
    </source>
</evidence>
<sequence length="261" mass="28593">MELTQTEVDQFIEQGFVRLDQAFPRALADACREHLWRDTGCAPDDPATWKQPVIRLGEYAQEPFRLAANTSRLRGAFDQLAGPGRWLPRGSLGTFPVRFPSPDAPGDDGWHVDASFPGDDPGNFFSWRMNVASKGRALLMLFLFSDVGEDDAPTRLRVGSHRDVARVLEPAGDAGMSFMELAGKLDVSAHRPLALATGEAGTVYLCHPFLAHAAQPHRGTRPRFMAQPVLISREPFPLHGPEALAPPVARAIQQALAEPRA</sequence>
<evidence type="ECO:0000313" key="1">
    <source>
        <dbReference type="EMBL" id="ATB48799.1"/>
    </source>
</evidence>
<keyword evidence="2" id="KW-1185">Reference proteome</keyword>
<gene>
    <name evidence="1" type="ORF">MYMAC_004430</name>
</gene>
<dbReference type="KEGG" id="mmas:MYMAC_004430"/>
<dbReference type="SUPFAM" id="SSF51197">
    <property type="entry name" value="Clavaminate synthase-like"/>
    <property type="match status" value="1"/>
</dbReference>
<dbReference type="AlphaFoldDB" id="A0A250JY59"/>
<protein>
    <submittedName>
        <fullName evidence="1">Phytanoyl-CoA dioxygenase</fullName>
    </submittedName>
</protein>